<evidence type="ECO:0000256" key="4">
    <source>
        <dbReference type="RuleBase" id="RU361277"/>
    </source>
</evidence>
<reference evidence="6" key="1">
    <citation type="submission" date="2016-11" db="EMBL/GenBank/DDBJ databases">
        <authorList>
            <person name="Varghese N."/>
            <person name="Submissions S."/>
        </authorList>
    </citation>
    <scope>NUCLEOTIDE SEQUENCE [LARGE SCALE GENOMIC DNA]</scope>
    <source>
        <strain evidence="6">DSM 16785</strain>
    </source>
</reference>
<dbReference type="PANTHER" id="PTHR43401">
    <property type="entry name" value="L-THREONINE 3-DEHYDROGENASE"/>
    <property type="match status" value="1"/>
</dbReference>
<dbReference type="PANTHER" id="PTHR43401:SF2">
    <property type="entry name" value="L-THREONINE 3-DEHYDROGENASE"/>
    <property type="match status" value="1"/>
</dbReference>
<dbReference type="EMBL" id="FQUI01000019">
    <property type="protein sequence ID" value="SHE86144.1"/>
    <property type="molecule type" value="Genomic_DNA"/>
</dbReference>
<dbReference type="InterPro" id="IPR013154">
    <property type="entry name" value="ADH-like_N"/>
</dbReference>
<comment type="similarity">
    <text evidence="4">Belongs to the zinc-containing alcohol dehydrogenase family.</text>
</comment>
<protein>
    <submittedName>
        <fullName evidence="6">L-threonine 3-dehydrogenase</fullName>
    </submittedName>
</protein>
<dbReference type="InterPro" id="IPR011032">
    <property type="entry name" value="GroES-like_sf"/>
</dbReference>
<dbReference type="Pfam" id="PF00107">
    <property type="entry name" value="ADH_zinc_N"/>
    <property type="match status" value="1"/>
</dbReference>
<dbReference type="STRING" id="1122195.SAMN02745164_01285"/>
<accession>A0A1M4WY20</accession>
<dbReference type="SUPFAM" id="SSF51735">
    <property type="entry name" value="NAD(P)-binding Rossmann-fold domains"/>
    <property type="match status" value="1"/>
</dbReference>
<dbReference type="NCBIfam" id="NF003808">
    <property type="entry name" value="PRK05396.1"/>
    <property type="match status" value="1"/>
</dbReference>
<evidence type="ECO:0000256" key="3">
    <source>
        <dbReference type="ARBA" id="ARBA00023002"/>
    </source>
</evidence>
<sequence length="348" mass="38164">MGTMKAIVKKYPRKGFVLDTVEIPEIKEPNEVKVKVLNASICGTDLHIWKWDEWSQGRIKTPQIDGHEFVGEVVEIGPMVKGLKPGDIVASETHIPCGVCKQCKTGNMHVCKNMQILGVDRDGVFAEYVVVPEIVLWKLDPSIPREYASVMEPLGNAIHTATAVDLRGKTVLITGAGPIGAIAVQVAKISGAATIIVSEVSEYRIKMAKEMGADYIINPLEKNLVEEVMKLTNNDGADVLLEMSGNPDALNSGIESLTNAGEAAILGVFPTNPVPFIMNTAVFKGIKIHCITGRKMFETWQIASEWLRTNRIDLSKLITHVLPMEDFEKGFELMNSKKSGKIVLKISE</sequence>
<keyword evidence="2 4" id="KW-0862">Zinc</keyword>
<dbReference type="InterPro" id="IPR013149">
    <property type="entry name" value="ADH-like_C"/>
</dbReference>
<dbReference type="PROSITE" id="PS00059">
    <property type="entry name" value="ADH_ZINC"/>
    <property type="match status" value="1"/>
</dbReference>
<dbReference type="AlphaFoldDB" id="A0A1M4WY20"/>
<dbReference type="Gene3D" id="3.40.50.720">
    <property type="entry name" value="NAD(P)-binding Rossmann-like Domain"/>
    <property type="match status" value="1"/>
</dbReference>
<comment type="caution">
    <text evidence="6">The sequence shown here is derived from an EMBL/GenBank/DDBJ whole genome shotgun (WGS) entry which is preliminary data.</text>
</comment>
<dbReference type="InterPro" id="IPR050129">
    <property type="entry name" value="Zn_alcohol_dh"/>
</dbReference>
<evidence type="ECO:0000313" key="7">
    <source>
        <dbReference type="Proteomes" id="UP000184334"/>
    </source>
</evidence>
<keyword evidence="1 4" id="KW-0479">Metal-binding</keyword>
<proteinExistence type="inferred from homology"/>
<keyword evidence="3" id="KW-0560">Oxidoreductase</keyword>
<dbReference type="GO" id="GO:0016491">
    <property type="term" value="F:oxidoreductase activity"/>
    <property type="evidence" value="ECO:0007669"/>
    <property type="project" value="UniProtKB-KW"/>
</dbReference>
<dbReference type="GO" id="GO:0008270">
    <property type="term" value="F:zinc ion binding"/>
    <property type="evidence" value="ECO:0007669"/>
    <property type="project" value="InterPro"/>
</dbReference>
<dbReference type="InterPro" id="IPR020843">
    <property type="entry name" value="ER"/>
</dbReference>
<evidence type="ECO:0000259" key="5">
    <source>
        <dbReference type="SMART" id="SM00829"/>
    </source>
</evidence>
<dbReference type="Gene3D" id="3.90.180.10">
    <property type="entry name" value="Medium-chain alcohol dehydrogenases, catalytic domain"/>
    <property type="match status" value="1"/>
</dbReference>
<evidence type="ECO:0000256" key="2">
    <source>
        <dbReference type="ARBA" id="ARBA00022833"/>
    </source>
</evidence>
<dbReference type="InterPro" id="IPR036291">
    <property type="entry name" value="NAD(P)-bd_dom_sf"/>
</dbReference>
<dbReference type="InterPro" id="IPR002328">
    <property type="entry name" value="ADH_Zn_CS"/>
</dbReference>
<organism evidence="6 7">
    <name type="scientific">Marinitoga hydrogenitolerans (strain DSM 16785 / JCM 12826 / AT1271)</name>
    <dbReference type="NCBI Taxonomy" id="1122195"/>
    <lineage>
        <taxon>Bacteria</taxon>
        <taxon>Thermotogati</taxon>
        <taxon>Thermotogota</taxon>
        <taxon>Thermotogae</taxon>
        <taxon>Petrotogales</taxon>
        <taxon>Petrotogaceae</taxon>
        <taxon>Marinitoga</taxon>
    </lineage>
</organism>
<gene>
    <name evidence="6" type="ORF">SAMN02745164_01285</name>
</gene>
<dbReference type="Proteomes" id="UP000184334">
    <property type="component" value="Unassembled WGS sequence"/>
</dbReference>
<dbReference type="Pfam" id="PF08240">
    <property type="entry name" value="ADH_N"/>
    <property type="match status" value="1"/>
</dbReference>
<evidence type="ECO:0000313" key="6">
    <source>
        <dbReference type="EMBL" id="SHE86144.1"/>
    </source>
</evidence>
<dbReference type="CDD" id="cd05281">
    <property type="entry name" value="TDH"/>
    <property type="match status" value="1"/>
</dbReference>
<comment type="cofactor">
    <cofactor evidence="4">
        <name>Zn(2+)</name>
        <dbReference type="ChEBI" id="CHEBI:29105"/>
    </cofactor>
</comment>
<dbReference type="SUPFAM" id="SSF50129">
    <property type="entry name" value="GroES-like"/>
    <property type="match status" value="1"/>
</dbReference>
<dbReference type="SMART" id="SM00829">
    <property type="entry name" value="PKS_ER"/>
    <property type="match status" value="1"/>
</dbReference>
<feature type="domain" description="Enoyl reductase (ER)" evidence="5">
    <location>
        <begin position="16"/>
        <end position="344"/>
    </location>
</feature>
<name>A0A1M4WY20_MARH1</name>
<evidence type="ECO:0000256" key="1">
    <source>
        <dbReference type="ARBA" id="ARBA00022723"/>
    </source>
</evidence>
<keyword evidence="7" id="KW-1185">Reference proteome</keyword>